<gene>
    <name evidence="2" type="ORF">UPYG_G00347690</name>
</gene>
<dbReference type="InterPro" id="IPR029293">
    <property type="entry name" value="RHNO1"/>
</dbReference>
<dbReference type="PANTHER" id="PTHR35541:SF1">
    <property type="entry name" value="RAD9, HUS1, RAD1-INTERACTING NUCLEAR ORPHAN PROTEIN 1"/>
    <property type="match status" value="1"/>
</dbReference>
<dbReference type="Pfam" id="PF15319">
    <property type="entry name" value="RHINO"/>
    <property type="match status" value="1"/>
</dbReference>
<dbReference type="PANTHER" id="PTHR35541">
    <property type="entry name" value="RAD9, HUS1, RAD1-INTERACTING NUCLEAR ORPHAN PROTEIN 1"/>
    <property type="match status" value="1"/>
</dbReference>
<feature type="compositionally biased region" description="Polar residues" evidence="1">
    <location>
        <begin position="112"/>
        <end position="125"/>
    </location>
</feature>
<dbReference type="Proteomes" id="UP001557470">
    <property type="component" value="Unassembled WGS sequence"/>
</dbReference>
<protein>
    <recommendedName>
        <fullName evidence="4">RAD9, HUS1, RAD1-interacting nuclear orphan protein 1</fullName>
    </recommendedName>
</protein>
<evidence type="ECO:0000256" key="1">
    <source>
        <dbReference type="SAM" id="MobiDB-lite"/>
    </source>
</evidence>
<evidence type="ECO:0000313" key="2">
    <source>
        <dbReference type="EMBL" id="KAL0962957.1"/>
    </source>
</evidence>
<keyword evidence="3" id="KW-1185">Reference proteome</keyword>
<reference evidence="2 3" key="1">
    <citation type="submission" date="2024-06" db="EMBL/GenBank/DDBJ databases">
        <authorList>
            <person name="Pan Q."/>
            <person name="Wen M."/>
            <person name="Jouanno E."/>
            <person name="Zahm M."/>
            <person name="Klopp C."/>
            <person name="Cabau C."/>
            <person name="Louis A."/>
            <person name="Berthelot C."/>
            <person name="Parey E."/>
            <person name="Roest Crollius H."/>
            <person name="Montfort J."/>
            <person name="Robinson-Rechavi M."/>
            <person name="Bouchez O."/>
            <person name="Lampietro C."/>
            <person name="Lopez Roques C."/>
            <person name="Donnadieu C."/>
            <person name="Postlethwait J."/>
            <person name="Bobe J."/>
            <person name="Verreycken H."/>
            <person name="Guiguen Y."/>
        </authorList>
    </citation>
    <scope>NUCLEOTIDE SEQUENCE [LARGE SCALE GENOMIC DNA]</scope>
    <source>
        <strain evidence="2">Up_M1</strain>
        <tissue evidence="2">Testis</tissue>
    </source>
</reference>
<dbReference type="EMBL" id="JAGEUA010000011">
    <property type="protein sequence ID" value="KAL0962957.1"/>
    <property type="molecule type" value="Genomic_DNA"/>
</dbReference>
<feature type="region of interest" description="Disordered" evidence="1">
    <location>
        <begin position="1"/>
        <end position="25"/>
    </location>
</feature>
<proteinExistence type="predicted"/>
<feature type="region of interest" description="Disordered" evidence="1">
    <location>
        <begin position="112"/>
        <end position="187"/>
    </location>
</feature>
<sequence>MPRKTRKSLPNSQKTPLLFVEPPLDGARYHNVPQVRGARNPKSFLVEDQRKESSSTACNSWVCPQFDQLLPSVPRGRRLKKTCQSGTSHLDRSPQLSRSVCKFPSLSFARRSTAQALHQQPANGKNKNKSGVGAQEDPHDFQVRKVGSVNNQSDTKTTKLRTSIKRTADRRQLSKTTPEDEASNPSRCVEVLKTPGNVTRPNKHPASYSALTAGSTTHCTPVTDNVFSPPDVETPELHHDGSSSSFLCLMLTPSQPMTPPHNLTLDILAEDTPERDYGIKVTWRRRKGLMRLLRKQGNISSTEAPFNIP</sequence>
<name>A0ABD0VY19_UMBPY</name>
<dbReference type="AlphaFoldDB" id="A0ABD0VY19"/>
<comment type="caution">
    <text evidence="2">The sequence shown here is derived from an EMBL/GenBank/DDBJ whole genome shotgun (WGS) entry which is preliminary data.</text>
</comment>
<evidence type="ECO:0008006" key="4">
    <source>
        <dbReference type="Google" id="ProtNLM"/>
    </source>
</evidence>
<accession>A0ABD0VY19</accession>
<evidence type="ECO:0000313" key="3">
    <source>
        <dbReference type="Proteomes" id="UP001557470"/>
    </source>
</evidence>
<organism evidence="2 3">
    <name type="scientific">Umbra pygmaea</name>
    <name type="common">Eastern mudminnow</name>
    <dbReference type="NCBI Taxonomy" id="75934"/>
    <lineage>
        <taxon>Eukaryota</taxon>
        <taxon>Metazoa</taxon>
        <taxon>Chordata</taxon>
        <taxon>Craniata</taxon>
        <taxon>Vertebrata</taxon>
        <taxon>Euteleostomi</taxon>
        <taxon>Actinopterygii</taxon>
        <taxon>Neopterygii</taxon>
        <taxon>Teleostei</taxon>
        <taxon>Protacanthopterygii</taxon>
        <taxon>Esociformes</taxon>
        <taxon>Umbridae</taxon>
        <taxon>Umbra</taxon>
    </lineage>
</organism>